<sequence>MIVIDHGAHPNIKVIPRRPDFSAAEKAEYSDGSFIRTSTPRTVPMVTRRFFRQAQVAHDVSQPTHLFLDQGDVGKNKKRLAARLSQYSFEEQH</sequence>
<dbReference type="Proteomes" id="UP000829364">
    <property type="component" value="Chromosome 1"/>
</dbReference>
<proteinExistence type="predicted"/>
<evidence type="ECO:0000313" key="2">
    <source>
        <dbReference type="Proteomes" id="UP000829364"/>
    </source>
</evidence>
<name>A0A9Q8V764_9HYPO</name>
<evidence type="ECO:0000313" key="1">
    <source>
        <dbReference type="EMBL" id="UNI14507.1"/>
    </source>
</evidence>
<keyword evidence="1" id="KW-0808">Transferase</keyword>
<dbReference type="KEGG" id="ptkz:JDV02_001128"/>
<dbReference type="EMBL" id="CP086354">
    <property type="protein sequence ID" value="UNI14507.1"/>
    <property type="molecule type" value="Genomic_DNA"/>
</dbReference>
<dbReference type="GO" id="GO:0003887">
    <property type="term" value="F:DNA-directed DNA polymerase activity"/>
    <property type="evidence" value="ECO:0007669"/>
    <property type="project" value="UniProtKB-KW"/>
</dbReference>
<dbReference type="AlphaFoldDB" id="A0A9Q8V764"/>
<reference evidence="1" key="1">
    <citation type="submission" date="2021-11" db="EMBL/GenBank/DDBJ databases">
        <title>Purpureocillium_takamizusanense_genome.</title>
        <authorList>
            <person name="Nguyen N.-H."/>
        </authorList>
    </citation>
    <scope>NUCLEOTIDE SEQUENCE</scope>
    <source>
        <strain evidence="1">PT3</strain>
    </source>
</reference>
<keyword evidence="1" id="KW-0239">DNA-directed DNA polymerase</keyword>
<gene>
    <name evidence="1" type="ORF">JDV02_001128</name>
</gene>
<dbReference type="GeneID" id="72063091"/>
<protein>
    <submittedName>
        <fullName evidence="1">DNA-directed DNA polymerase</fullName>
        <ecNumber evidence="1">2.7.7.7</ecNumber>
    </submittedName>
</protein>
<dbReference type="RefSeq" id="XP_047837988.1">
    <property type="nucleotide sequence ID" value="XM_047982027.1"/>
</dbReference>
<keyword evidence="1" id="KW-0548">Nucleotidyltransferase</keyword>
<accession>A0A9Q8V764</accession>
<keyword evidence="2" id="KW-1185">Reference proteome</keyword>
<dbReference type="EC" id="2.7.7.7" evidence="1"/>
<organism evidence="1 2">
    <name type="scientific">Purpureocillium takamizusanense</name>
    <dbReference type="NCBI Taxonomy" id="2060973"/>
    <lineage>
        <taxon>Eukaryota</taxon>
        <taxon>Fungi</taxon>
        <taxon>Dikarya</taxon>
        <taxon>Ascomycota</taxon>
        <taxon>Pezizomycotina</taxon>
        <taxon>Sordariomycetes</taxon>
        <taxon>Hypocreomycetidae</taxon>
        <taxon>Hypocreales</taxon>
        <taxon>Ophiocordycipitaceae</taxon>
        <taxon>Purpureocillium</taxon>
    </lineage>
</organism>